<dbReference type="RefSeq" id="XP_056788657.1">
    <property type="nucleotide sequence ID" value="XM_056935733.1"/>
</dbReference>
<accession>A0A9W9X349</accession>
<evidence type="ECO:0000313" key="2">
    <source>
        <dbReference type="EMBL" id="KAJ5482685.1"/>
    </source>
</evidence>
<evidence type="ECO:0000313" key="3">
    <source>
        <dbReference type="Proteomes" id="UP001148312"/>
    </source>
</evidence>
<dbReference type="AlphaFoldDB" id="A0A9W9X349"/>
<proteinExistence type="predicted"/>
<evidence type="ECO:0000256" key="1">
    <source>
        <dbReference type="SAM" id="SignalP"/>
    </source>
</evidence>
<sequence>MGMVPLVRSRLIICILCVAQRRSVNPDSGAAVQSLLTTGTLSLMVEVMVGPTALYEGNKRLVADTRQEDS</sequence>
<gene>
    <name evidence="2" type="ORF">N7539_006131</name>
</gene>
<dbReference type="EMBL" id="JAPWDQ010000008">
    <property type="protein sequence ID" value="KAJ5482685.1"/>
    <property type="molecule type" value="Genomic_DNA"/>
</dbReference>
<keyword evidence="1" id="KW-0732">Signal</keyword>
<name>A0A9W9X349_9EURO</name>
<evidence type="ECO:0008006" key="4">
    <source>
        <dbReference type="Google" id="ProtNLM"/>
    </source>
</evidence>
<feature type="signal peptide" evidence="1">
    <location>
        <begin position="1"/>
        <end position="26"/>
    </location>
</feature>
<reference evidence="2" key="2">
    <citation type="journal article" date="2023" name="IMA Fungus">
        <title>Comparative genomic study of the Penicillium genus elucidates a diverse pangenome and 15 lateral gene transfer events.</title>
        <authorList>
            <person name="Petersen C."/>
            <person name="Sorensen T."/>
            <person name="Nielsen M.R."/>
            <person name="Sondergaard T.E."/>
            <person name="Sorensen J.L."/>
            <person name="Fitzpatrick D.A."/>
            <person name="Frisvad J.C."/>
            <person name="Nielsen K.L."/>
        </authorList>
    </citation>
    <scope>NUCLEOTIDE SEQUENCE</scope>
    <source>
        <strain evidence="2">IBT 30728</strain>
    </source>
</reference>
<comment type="caution">
    <text evidence="2">The sequence shown here is derived from an EMBL/GenBank/DDBJ whole genome shotgun (WGS) entry which is preliminary data.</text>
</comment>
<keyword evidence="3" id="KW-1185">Reference proteome</keyword>
<dbReference type="GeneID" id="81625982"/>
<feature type="chain" id="PRO_5040747746" description="Secreted protein" evidence="1">
    <location>
        <begin position="27"/>
        <end position="70"/>
    </location>
</feature>
<protein>
    <recommendedName>
        <fullName evidence="4">Secreted protein</fullName>
    </recommendedName>
</protein>
<dbReference type="Proteomes" id="UP001148312">
    <property type="component" value="Unassembled WGS sequence"/>
</dbReference>
<organism evidence="2 3">
    <name type="scientific">Penicillium diatomitis</name>
    <dbReference type="NCBI Taxonomy" id="2819901"/>
    <lineage>
        <taxon>Eukaryota</taxon>
        <taxon>Fungi</taxon>
        <taxon>Dikarya</taxon>
        <taxon>Ascomycota</taxon>
        <taxon>Pezizomycotina</taxon>
        <taxon>Eurotiomycetes</taxon>
        <taxon>Eurotiomycetidae</taxon>
        <taxon>Eurotiales</taxon>
        <taxon>Aspergillaceae</taxon>
        <taxon>Penicillium</taxon>
    </lineage>
</organism>
<reference evidence="2" key="1">
    <citation type="submission" date="2022-12" db="EMBL/GenBank/DDBJ databases">
        <authorList>
            <person name="Petersen C."/>
        </authorList>
    </citation>
    <scope>NUCLEOTIDE SEQUENCE</scope>
    <source>
        <strain evidence="2">IBT 30728</strain>
    </source>
</reference>